<reference evidence="2" key="1">
    <citation type="submission" date="2021-01" db="EMBL/GenBank/DDBJ databases">
        <title>Whole genome shotgun sequence of Virgisporangium aurantiacum NBRC 16421.</title>
        <authorList>
            <person name="Komaki H."/>
            <person name="Tamura T."/>
        </authorList>
    </citation>
    <scope>NUCLEOTIDE SEQUENCE</scope>
    <source>
        <strain evidence="2">NBRC 16421</strain>
    </source>
</reference>
<evidence type="ECO:0000313" key="3">
    <source>
        <dbReference type="Proteomes" id="UP000612585"/>
    </source>
</evidence>
<accession>A0A8J3Z8C9</accession>
<keyword evidence="1" id="KW-1133">Transmembrane helix</keyword>
<sequence length="285" mass="30545">MSESTTGVIHDIGYQRYTGARLGRSYRARSLYTHSLRTAFGLGRGFKAKLFPWAVVAIVTLAATFIAALESQSGEQLSTYPEFVDAMGFVVMLLLASVAPELLTRDLRARVLVLYFARPVRRDDYVMIKYAALVSAVFLLLGGPQLIMFLGDAFSVDGVGDFRRAVTDLLGGWLYTLLFALVMSAVALMISSFTPRRAFAAGGIVAVFMVTIPVAGALSVLSGTPGHLAGLVNPAWVVSGVGAWLAHHESPVDIGNTGPVYAVTAVVIVAACLAVLLARYRRVEQ</sequence>
<proteinExistence type="predicted"/>
<evidence type="ECO:0000256" key="1">
    <source>
        <dbReference type="SAM" id="Phobius"/>
    </source>
</evidence>
<feature type="transmembrane region" description="Helical" evidence="1">
    <location>
        <begin position="50"/>
        <end position="71"/>
    </location>
</feature>
<protein>
    <recommendedName>
        <fullName evidence="4">ABC-2 type transport system permease protein</fullName>
    </recommendedName>
</protein>
<dbReference type="AlphaFoldDB" id="A0A8J3Z8C9"/>
<gene>
    <name evidence="2" type="ORF">Vau01_057830</name>
</gene>
<evidence type="ECO:0008006" key="4">
    <source>
        <dbReference type="Google" id="ProtNLM"/>
    </source>
</evidence>
<comment type="caution">
    <text evidence="2">The sequence shown here is derived from an EMBL/GenBank/DDBJ whole genome shotgun (WGS) entry which is preliminary data.</text>
</comment>
<feature type="transmembrane region" description="Helical" evidence="1">
    <location>
        <begin position="260"/>
        <end position="280"/>
    </location>
</feature>
<keyword evidence="3" id="KW-1185">Reference proteome</keyword>
<keyword evidence="1" id="KW-0812">Transmembrane</keyword>
<dbReference type="EMBL" id="BOPG01000034">
    <property type="protein sequence ID" value="GIJ58267.1"/>
    <property type="molecule type" value="Genomic_DNA"/>
</dbReference>
<organism evidence="2 3">
    <name type="scientific">Virgisporangium aurantiacum</name>
    <dbReference type="NCBI Taxonomy" id="175570"/>
    <lineage>
        <taxon>Bacteria</taxon>
        <taxon>Bacillati</taxon>
        <taxon>Actinomycetota</taxon>
        <taxon>Actinomycetes</taxon>
        <taxon>Micromonosporales</taxon>
        <taxon>Micromonosporaceae</taxon>
        <taxon>Virgisporangium</taxon>
    </lineage>
</organism>
<feature type="transmembrane region" description="Helical" evidence="1">
    <location>
        <begin position="198"/>
        <end position="221"/>
    </location>
</feature>
<dbReference type="RefSeq" id="WP_203998740.1">
    <property type="nucleotide sequence ID" value="NZ_BOPG01000034.1"/>
</dbReference>
<name>A0A8J3Z8C9_9ACTN</name>
<feature type="transmembrane region" description="Helical" evidence="1">
    <location>
        <begin position="170"/>
        <end position="191"/>
    </location>
</feature>
<dbReference type="Proteomes" id="UP000612585">
    <property type="component" value="Unassembled WGS sequence"/>
</dbReference>
<keyword evidence="1" id="KW-0472">Membrane</keyword>
<feature type="transmembrane region" description="Helical" evidence="1">
    <location>
        <begin position="83"/>
        <end position="104"/>
    </location>
</feature>
<feature type="transmembrane region" description="Helical" evidence="1">
    <location>
        <begin position="125"/>
        <end position="150"/>
    </location>
</feature>
<evidence type="ECO:0000313" key="2">
    <source>
        <dbReference type="EMBL" id="GIJ58267.1"/>
    </source>
</evidence>